<keyword evidence="4" id="KW-0482">Metalloprotease</keyword>
<name>A0A4P6ZJD9_9LACO</name>
<dbReference type="EMBL" id="CP034726">
    <property type="protein sequence ID" value="QBP17633.1"/>
    <property type="molecule type" value="Genomic_DNA"/>
</dbReference>
<evidence type="ECO:0000313" key="4">
    <source>
        <dbReference type="EMBL" id="QBP17633.1"/>
    </source>
</evidence>
<dbReference type="KEGG" id="lji:ELX58_00180"/>
<dbReference type="Pfam" id="PF02517">
    <property type="entry name" value="Rce1-like"/>
    <property type="match status" value="1"/>
</dbReference>
<feature type="transmembrane region" description="Helical" evidence="2">
    <location>
        <begin position="167"/>
        <end position="193"/>
    </location>
</feature>
<dbReference type="GO" id="GO:0006508">
    <property type="term" value="P:proteolysis"/>
    <property type="evidence" value="ECO:0007669"/>
    <property type="project" value="UniProtKB-KW"/>
</dbReference>
<keyword evidence="2" id="KW-0812">Transmembrane</keyword>
<keyword evidence="4" id="KW-0378">Hydrolase</keyword>
<comment type="similarity">
    <text evidence="1">Belongs to the UPF0177 family.</text>
</comment>
<dbReference type="InterPro" id="IPR003675">
    <property type="entry name" value="Rce1/LyrA-like_dom"/>
</dbReference>
<protein>
    <submittedName>
        <fullName evidence="4">CPBP family intramembrane metalloprotease</fullName>
    </submittedName>
</protein>
<evidence type="ECO:0000256" key="2">
    <source>
        <dbReference type="SAM" id="Phobius"/>
    </source>
</evidence>
<dbReference type="Proteomes" id="UP000294321">
    <property type="component" value="Chromosome"/>
</dbReference>
<proteinExistence type="inferred from homology"/>
<dbReference type="PANTHER" id="PTHR43592:SF15">
    <property type="entry name" value="CAAX AMINO TERMINAL PROTEASE FAMILY PROTEIN"/>
    <property type="match status" value="1"/>
</dbReference>
<feature type="transmembrane region" description="Helical" evidence="2">
    <location>
        <begin position="86"/>
        <end position="108"/>
    </location>
</feature>
<dbReference type="GO" id="GO:0004175">
    <property type="term" value="F:endopeptidase activity"/>
    <property type="evidence" value="ECO:0007669"/>
    <property type="project" value="UniProtKB-ARBA"/>
</dbReference>
<dbReference type="PANTHER" id="PTHR43592">
    <property type="entry name" value="CAAX AMINO TERMINAL PROTEASE"/>
    <property type="match status" value="1"/>
</dbReference>
<dbReference type="GO" id="GO:0008237">
    <property type="term" value="F:metallopeptidase activity"/>
    <property type="evidence" value="ECO:0007669"/>
    <property type="project" value="UniProtKB-KW"/>
</dbReference>
<keyword evidence="2" id="KW-1133">Transmembrane helix</keyword>
<feature type="transmembrane region" description="Helical" evidence="2">
    <location>
        <begin position="214"/>
        <end position="232"/>
    </location>
</feature>
<keyword evidence="5" id="KW-1185">Reference proteome</keyword>
<feature type="transmembrane region" description="Helical" evidence="2">
    <location>
        <begin position="15"/>
        <end position="36"/>
    </location>
</feature>
<keyword evidence="2" id="KW-0472">Membrane</keyword>
<dbReference type="OrthoDB" id="8607342at2"/>
<feature type="transmembrane region" description="Helical" evidence="2">
    <location>
        <begin position="48"/>
        <end position="66"/>
    </location>
</feature>
<evidence type="ECO:0000256" key="1">
    <source>
        <dbReference type="ARBA" id="ARBA00009067"/>
    </source>
</evidence>
<dbReference type="GO" id="GO:0080120">
    <property type="term" value="P:CAAX-box protein maturation"/>
    <property type="evidence" value="ECO:0007669"/>
    <property type="project" value="UniProtKB-ARBA"/>
</dbReference>
<evidence type="ECO:0000259" key="3">
    <source>
        <dbReference type="Pfam" id="PF02517"/>
    </source>
</evidence>
<accession>A0A4P6ZJD9</accession>
<feature type="domain" description="CAAX prenyl protease 2/Lysostaphin resistance protein A-like" evidence="3">
    <location>
        <begin position="133"/>
        <end position="222"/>
    </location>
</feature>
<keyword evidence="4" id="KW-0645">Protease</keyword>
<organism evidence="4 5">
    <name type="scientific">Acetilactobacillus jinshanensis</name>
    <dbReference type="NCBI Taxonomy" id="1720083"/>
    <lineage>
        <taxon>Bacteria</taxon>
        <taxon>Bacillati</taxon>
        <taxon>Bacillota</taxon>
        <taxon>Bacilli</taxon>
        <taxon>Lactobacillales</taxon>
        <taxon>Lactobacillaceae</taxon>
        <taxon>Acetilactobacillus</taxon>
    </lineage>
</organism>
<feature type="transmembrane region" description="Helical" evidence="2">
    <location>
        <begin position="129"/>
        <end position="147"/>
    </location>
</feature>
<gene>
    <name evidence="4" type="ORF">ELX58_00180</name>
</gene>
<dbReference type="AlphaFoldDB" id="A0A4P6ZJD9"/>
<sequence>MKHVSTNVLEWIHNYVPKIIVLLLLYLMVGFVQLPIRFINDNASVLHNTVYVIIYFVSFIVAILIARKVYLDHTHHPIRKVTKQDLWLIIKVYALALVVEFILNYLNYKLNGQLSSKNNDVIMQLLERNRTVLIIMTISMVCLSPILEEFVFRGYIMDAFFGPKRLWWPMIVSGLVFASGHLTSTWISFAVYVSLGMFLGYVYKRSNNIRASMLMHALNNFLSVIPLLIMILR</sequence>
<reference evidence="5" key="1">
    <citation type="submission" date="2018-12" db="EMBL/GenBank/DDBJ databases">
        <title>A new species of lactobacillus.</title>
        <authorList>
            <person name="Jian Y."/>
            <person name="Xin L."/>
            <person name="Hong Z.J."/>
            <person name="Ming L.Z."/>
            <person name="Hong X.Z."/>
        </authorList>
    </citation>
    <scope>NUCLEOTIDE SEQUENCE [LARGE SCALE GENOMIC DNA]</scope>
    <source>
        <strain evidence="5">HSLZ-75</strain>
    </source>
</reference>
<dbReference type="RefSeq" id="WP_133441179.1">
    <property type="nucleotide sequence ID" value="NZ_CP034726.1"/>
</dbReference>
<evidence type="ECO:0000313" key="5">
    <source>
        <dbReference type="Proteomes" id="UP000294321"/>
    </source>
</evidence>